<evidence type="ECO:0000313" key="2">
    <source>
        <dbReference type="EMBL" id="GAA56646.1"/>
    </source>
</evidence>
<dbReference type="Proteomes" id="UP000008909">
    <property type="component" value="Unassembled WGS sequence"/>
</dbReference>
<sequence>MRFIARRGAPEKIISDYGSNFVGAETELKRAIEQLSHPRISNDLLRYNFEWQFTPPLSSHKGGVWERLIRSVRRILRSTVNEQDANDEELVTFLTEAERVMNRRPIVPNQTKLFRQASINSE</sequence>
<dbReference type="InterPro" id="IPR001584">
    <property type="entry name" value="Integrase_cat-core"/>
</dbReference>
<feature type="domain" description="Integrase catalytic" evidence="1">
    <location>
        <begin position="1"/>
        <end position="122"/>
    </location>
</feature>
<protein>
    <recommendedName>
        <fullName evidence="1">Integrase catalytic domain-containing protein</fullName>
    </recommendedName>
</protein>
<keyword evidence="3" id="KW-1185">Reference proteome</keyword>
<dbReference type="EMBL" id="DF144325">
    <property type="protein sequence ID" value="GAA56646.1"/>
    <property type="molecule type" value="Genomic_DNA"/>
</dbReference>
<reference evidence="2" key="1">
    <citation type="journal article" date="2011" name="Genome Biol.">
        <title>The draft genome of the carcinogenic human liver fluke Clonorchis sinensis.</title>
        <authorList>
            <person name="Wang X."/>
            <person name="Chen W."/>
            <person name="Huang Y."/>
            <person name="Sun J."/>
            <person name="Men J."/>
            <person name="Liu H."/>
            <person name="Luo F."/>
            <person name="Guo L."/>
            <person name="Lv X."/>
            <person name="Deng C."/>
            <person name="Zhou C."/>
            <person name="Fan Y."/>
            <person name="Li X."/>
            <person name="Huang L."/>
            <person name="Hu Y."/>
            <person name="Liang C."/>
            <person name="Hu X."/>
            <person name="Xu J."/>
            <person name="Yu X."/>
        </authorList>
    </citation>
    <scope>NUCLEOTIDE SEQUENCE [LARGE SCALE GENOMIC DNA]</scope>
    <source>
        <strain evidence="2">Henan</strain>
    </source>
</reference>
<evidence type="ECO:0000259" key="1">
    <source>
        <dbReference type="PROSITE" id="PS50994"/>
    </source>
</evidence>
<dbReference type="SUPFAM" id="SSF53098">
    <property type="entry name" value="Ribonuclease H-like"/>
    <property type="match status" value="1"/>
</dbReference>
<organism evidence="2 3">
    <name type="scientific">Clonorchis sinensis</name>
    <name type="common">Chinese liver fluke</name>
    <dbReference type="NCBI Taxonomy" id="79923"/>
    <lineage>
        <taxon>Eukaryota</taxon>
        <taxon>Metazoa</taxon>
        <taxon>Spiralia</taxon>
        <taxon>Lophotrochozoa</taxon>
        <taxon>Platyhelminthes</taxon>
        <taxon>Trematoda</taxon>
        <taxon>Digenea</taxon>
        <taxon>Opisthorchiida</taxon>
        <taxon>Opisthorchiata</taxon>
        <taxon>Opisthorchiidae</taxon>
        <taxon>Clonorchis</taxon>
    </lineage>
</organism>
<accession>G7YUL6</accession>
<name>G7YUL6_CLOSI</name>
<gene>
    <name evidence="2" type="ORF">CLF_111304</name>
</gene>
<dbReference type="PROSITE" id="PS50994">
    <property type="entry name" value="INTEGRASE"/>
    <property type="match status" value="1"/>
</dbReference>
<dbReference type="GO" id="GO:0003676">
    <property type="term" value="F:nucleic acid binding"/>
    <property type="evidence" value="ECO:0007669"/>
    <property type="project" value="InterPro"/>
</dbReference>
<dbReference type="PANTHER" id="PTHR47331">
    <property type="entry name" value="PHD-TYPE DOMAIN-CONTAINING PROTEIN"/>
    <property type="match status" value="1"/>
</dbReference>
<dbReference type="InterPro" id="IPR012337">
    <property type="entry name" value="RNaseH-like_sf"/>
</dbReference>
<dbReference type="AlphaFoldDB" id="G7YUL6"/>
<dbReference type="Gene3D" id="3.30.420.10">
    <property type="entry name" value="Ribonuclease H-like superfamily/Ribonuclease H"/>
    <property type="match status" value="1"/>
</dbReference>
<evidence type="ECO:0000313" key="3">
    <source>
        <dbReference type="Proteomes" id="UP000008909"/>
    </source>
</evidence>
<proteinExistence type="predicted"/>
<dbReference type="InterPro" id="IPR036397">
    <property type="entry name" value="RNaseH_sf"/>
</dbReference>
<dbReference type="PANTHER" id="PTHR47331:SF1">
    <property type="entry name" value="GAG-LIKE PROTEIN"/>
    <property type="match status" value="1"/>
</dbReference>
<reference key="2">
    <citation type="submission" date="2011-10" db="EMBL/GenBank/DDBJ databases">
        <title>The genome and transcriptome sequence of Clonorchis sinensis provide insights into the carcinogenic liver fluke.</title>
        <authorList>
            <person name="Wang X."/>
            <person name="Huang Y."/>
            <person name="Chen W."/>
            <person name="Liu H."/>
            <person name="Guo L."/>
            <person name="Chen Y."/>
            <person name="Luo F."/>
            <person name="Zhou W."/>
            <person name="Sun J."/>
            <person name="Mao Q."/>
            <person name="Liang P."/>
            <person name="Zhou C."/>
            <person name="Tian Y."/>
            <person name="Men J."/>
            <person name="Lv X."/>
            <person name="Huang L."/>
            <person name="Zhou J."/>
            <person name="Hu Y."/>
            <person name="Li R."/>
            <person name="Zhang F."/>
            <person name="Lei H."/>
            <person name="Li X."/>
            <person name="Hu X."/>
            <person name="Liang C."/>
            <person name="Xu J."/>
            <person name="Wu Z."/>
            <person name="Yu X."/>
        </authorList>
    </citation>
    <scope>NUCLEOTIDE SEQUENCE</scope>
    <source>
        <strain>Henan</strain>
    </source>
</reference>
<dbReference type="GO" id="GO:0015074">
    <property type="term" value="P:DNA integration"/>
    <property type="evidence" value="ECO:0007669"/>
    <property type="project" value="InterPro"/>
</dbReference>